<accession>W6M7V1</accession>
<dbReference type="STRING" id="1400863.BN873_210026"/>
<dbReference type="InterPro" id="IPR003593">
    <property type="entry name" value="AAA+_ATPase"/>
</dbReference>
<dbReference type="InterPro" id="IPR003439">
    <property type="entry name" value="ABC_transporter-like_ATP-bd"/>
</dbReference>
<dbReference type="SUPFAM" id="SSF52540">
    <property type="entry name" value="P-loop containing nucleoside triphosphate hydrolases"/>
    <property type="match status" value="1"/>
</dbReference>
<evidence type="ECO:0000256" key="1">
    <source>
        <dbReference type="ARBA" id="ARBA00022448"/>
    </source>
</evidence>
<dbReference type="GO" id="GO:0005524">
    <property type="term" value="F:ATP binding"/>
    <property type="evidence" value="ECO:0007669"/>
    <property type="project" value="UniProtKB-KW"/>
</dbReference>
<dbReference type="Pfam" id="PF00005">
    <property type="entry name" value="ABC_tran"/>
    <property type="match status" value="1"/>
</dbReference>
<dbReference type="PANTHER" id="PTHR42781:SF4">
    <property type="entry name" value="SPERMIDINE_PUTRESCINE IMPORT ATP-BINDING PROTEIN POTA"/>
    <property type="match status" value="1"/>
</dbReference>
<evidence type="ECO:0000313" key="7">
    <source>
        <dbReference type="Proteomes" id="UP000035760"/>
    </source>
</evidence>
<name>W6M7V1_9GAMM</name>
<comment type="caution">
    <text evidence="6">The sequence shown here is derived from an EMBL/GenBank/DDBJ whole genome shotgun (WGS) entry which is preliminary data.</text>
</comment>
<keyword evidence="2" id="KW-0547">Nucleotide-binding</keyword>
<dbReference type="OrthoDB" id="9802264at2"/>
<dbReference type="Proteomes" id="UP000035760">
    <property type="component" value="Unassembled WGS sequence"/>
</dbReference>
<dbReference type="PROSITE" id="PS50893">
    <property type="entry name" value="ABC_TRANSPORTER_2"/>
    <property type="match status" value="1"/>
</dbReference>
<keyword evidence="3 6" id="KW-0067">ATP-binding</keyword>
<reference evidence="6" key="1">
    <citation type="submission" date="2013-07" db="EMBL/GenBank/DDBJ databases">
        <authorList>
            <person name="McIlroy S."/>
        </authorList>
    </citation>
    <scope>NUCLEOTIDE SEQUENCE [LARGE SCALE GENOMIC DNA]</scope>
    <source>
        <strain evidence="6">Run_A_D11</strain>
    </source>
</reference>
<gene>
    <name evidence="6" type="primary">ynjD</name>
    <name evidence="6" type="ORF">BN873_210026</name>
</gene>
<dbReference type="GO" id="GO:0016887">
    <property type="term" value="F:ATP hydrolysis activity"/>
    <property type="evidence" value="ECO:0007669"/>
    <property type="project" value="InterPro"/>
</dbReference>
<dbReference type="SMART" id="SM00382">
    <property type="entry name" value="AAA"/>
    <property type="match status" value="1"/>
</dbReference>
<protein>
    <submittedName>
        <fullName evidence="6">Sulfate/thiosulfate transporter subunit: ATP-binding component of ABC superfamily transporter</fullName>
    </submittedName>
</protein>
<dbReference type="RefSeq" id="WP_071244005.1">
    <property type="nucleotide sequence ID" value="NZ_CBTJ020000027.1"/>
</dbReference>
<dbReference type="Gene3D" id="3.40.50.300">
    <property type="entry name" value="P-loop containing nucleotide triphosphate hydrolases"/>
    <property type="match status" value="1"/>
</dbReference>
<evidence type="ECO:0000256" key="4">
    <source>
        <dbReference type="SAM" id="MobiDB-lite"/>
    </source>
</evidence>
<dbReference type="InterPro" id="IPR050093">
    <property type="entry name" value="ABC_SmlMolc_Importer"/>
</dbReference>
<proteinExistence type="predicted"/>
<feature type="region of interest" description="Disordered" evidence="4">
    <location>
        <begin position="227"/>
        <end position="248"/>
    </location>
</feature>
<sequence>MTPDSQRLILQGVHIRLQNRPLFAPLNLTIHPGEVVTVMGPSGCGKSTLLNYLCGTLPPAFQAEGSVRLGGRELVDLPVEQRRIGILFQDALLFPHLTVAENLAFGLQSGLSRQTRRFRVESALLDAGLEGLGGRDPTTLSAGQGARVALMRTLLAEPAALLLDEPFSKLDTELRTRMRTFVFEHARQRRLPTLLVTHDPADATDAGGPMIELDQIASVNAANPVVMRANPENPENDPRSVPNVPRRP</sequence>
<organism evidence="6 7">
    <name type="scientific">Candidatus Competibacter denitrificans Run_A_D11</name>
    <dbReference type="NCBI Taxonomy" id="1400863"/>
    <lineage>
        <taxon>Bacteria</taxon>
        <taxon>Pseudomonadati</taxon>
        <taxon>Pseudomonadota</taxon>
        <taxon>Gammaproteobacteria</taxon>
        <taxon>Candidatus Competibacteraceae</taxon>
        <taxon>Candidatus Competibacter</taxon>
    </lineage>
</organism>
<keyword evidence="1" id="KW-0813">Transport</keyword>
<evidence type="ECO:0000256" key="2">
    <source>
        <dbReference type="ARBA" id="ARBA00022741"/>
    </source>
</evidence>
<dbReference type="InterPro" id="IPR027417">
    <property type="entry name" value="P-loop_NTPase"/>
</dbReference>
<evidence type="ECO:0000256" key="3">
    <source>
        <dbReference type="ARBA" id="ARBA00022840"/>
    </source>
</evidence>
<evidence type="ECO:0000313" key="6">
    <source>
        <dbReference type="EMBL" id="CDI01805.1"/>
    </source>
</evidence>
<dbReference type="AlphaFoldDB" id="W6M7V1"/>
<evidence type="ECO:0000259" key="5">
    <source>
        <dbReference type="PROSITE" id="PS50893"/>
    </source>
</evidence>
<dbReference type="PANTHER" id="PTHR42781">
    <property type="entry name" value="SPERMIDINE/PUTRESCINE IMPORT ATP-BINDING PROTEIN POTA"/>
    <property type="match status" value="1"/>
</dbReference>
<reference evidence="6" key="2">
    <citation type="submission" date="2014-03" db="EMBL/GenBank/DDBJ databases">
        <title>Candidatus Competibacter-lineage genomes retrieved from metagenomes reveal functional metabolic diversity.</title>
        <authorList>
            <person name="McIlroy S.J."/>
            <person name="Albertsen M."/>
            <person name="Andresen E.K."/>
            <person name="Saunders A.M."/>
            <person name="Kristiansen R."/>
            <person name="Stokholm-Bjerregaard M."/>
            <person name="Nielsen K.L."/>
            <person name="Nielsen P.H."/>
        </authorList>
    </citation>
    <scope>NUCLEOTIDE SEQUENCE</scope>
    <source>
        <strain evidence="6">Run_A_D11</strain>
    </source>
</reference>
<feature type="domain" description="ABC transporter" evidence="5">
    <location>
        <begin position="8"/>
        <end position="240"/>
    </location>
</feature>
<keyword evidence="7" id="KW-1185">Reference proteome</keyword>
<dbReference type="EMBL" id="CBTJ020000027">
    <property type="protein sequence ID" value="CDI01805.1"/>
    <property type="molecule type" value="Genomic_DNA"/>
</dbReference>